<organism evidence="2 3">
    <name type="scientific">Protopolystoma xenopodis</name>
    <dbReference type="NCBI Taxonomy" id="117903"/>
    <lineage>
        <taxon>Eukaryota</taxon>
        <taxon>Metazoa</taxon>
        <taxon>Spiralia</taxon>
        <taxon>Lophotrochozoa</taxon>
        <taxon>Platyhelminthes</taxon>
        <taxon>Monogenea</taxon>
        <taxon>Polyopisthocotylea</taxon>
        <taxon>Polystomatidea</taxon>
        <taxon>Polystomatidae</taxon>
        <taxon>Protopolystoma</taxon>
    </lineage>
</organism>
<feature type="region of interest" description="Disordered" evidence="1">
    <location>
        <begin position="145"/>
        <end position="183"/>
    </location>
</feature>
<dbReference type="EMBL" id="CAAALY010002599">
    <property type="protein sequence ID" value="VEL07853.1"/>
    <property type="molecule type" value="Genomic_DNA"/>
</dbReference>
<comment type="caution">
    <text evidence="2">The sequence shown here is derived from an EMBL/GenBank/DDBJ whole genome shotgun (WGS) entry which is preliminary data.</text>
</comment>
<gene>
    <name evidence="2" type="ORF">PXEA_LOCUS1293</name>
</gene>
<dbReference type="AlphaFoldDB" id="A0A3S5AXY7"/>
<evidence type="ECO:0000313" key="3">
    <source>
        <dbReference type="Proteomes" id="UP000784294"/>
    </source>
</evidence>
<evidence type="ECO:0000256" key="1">
    <source>
        <dbReference type="SAM" id="MobiDB-lite"/>
    </source>
</evidence>
<evidence type="ECO:0000313" key="2">
    <source>
        <dbReference type="EMBL" id="VEL07853.1"/>
    </source>
</evidence>
<proteinExistence type="predicted"/>
<sequence length="183" mass="20100">MCPSRERPDWPEKSHPPCDAADLGCRPGTKSQASNGLDLATKESYTLASVNICRPRDRMANYAIWERSNIWLDQLVHPRLSDVQRARCHSGKFADLTSPRPCWLSPGGANLGSTGVEVCRVSGVSNCGRAVSPNDRNEHCAFQEHSKNANRKHIKIGGQTGSEDVTRSNRKGAPKPRARDALL</sequence>
<protein>
    <submittedName>
        <fullName evidence="2">Uncharacterized protein</fullName>
    </submittedName>
</protein>
<name>A0A3S5AXY7_9PLAT</name>
<reference evidence="2" key="1">
    <citation type="submission" date="2018-11" db="EMBL/GenBank/DDBJ databases">
        <authorList>
            <consortium name="Pathogen Informatics"/>
        </authorList>
    </citation>
    <scope>NUCLEOTIDE SEQUENCE</scope>
</reference>
<accession>A0A3S5AXY7</accession>
<dbReference type="Proteomes" id="UP000784294">
    <property type="component" value="Unassembled WGS sequence"/>
</dbReference>
<keyword evidence="3" id="KW-1185">Reference proteome</keyword>